<dbReference type="Gene3D" id="2.70.150.10">
    <property type="entry name" value="Calcium-transporting ATPase, cytoplasmic transduction domain A"/>
    <property type="match status" value="1"/>
</dbReference>
<dbReference type="Gene3D" id="3.40.1110.10">
    <property type="entry name" value="Calcium-transporting ATPase, cytoplasmic domain N"/>
    <property type="match status" value="1"/>
</dbReference>
<evidence type="ECO:0000256" key="8">
    <source>
        <dbReference type="ARBA" id="ARBA00023136"/>
    </source>
</evidence>
<feature type="transmembrane region" description="Helical" evidence="10">
    <location>
        <begin position="367"/>
        <end position="392"/>
    </location>
</feature>
<dbReference type="GO" id="GO:0005391">
    <property type="term" value="F:P-type sodium:potassium-exchanging transporter activity"/>
    <property type="evidence" value="ECO:0007669"/>
    <property type="project" value="TreeGrafter"/>
</dbReference>
<evidence type="ECO:0000256" key="10">
    <source>
        <dbReference type="SAM" id="Phobius"/>
    </source>
</evidence>
<gene>
    <name evidence="12" type="ORF">TASIC1_0017005200</name>
</gene>
<dbReference type="SUPFAM" id="SSF81665">
    <property type="entry name" value="Calcium ATPase, transmembrane domain M"/>
    <property type="match status" value="1"/>
</dbReference>
<dbReference type="PROSITE" id="PS01229">
    <property type="entry name" value="COF_2"/>
    <property type="match status" value="1"/>
</dbReference>
<keyword evidence="2" id="KW-1003">Cell membrane</keyword>
<comment type="caution">
    <text evidence="12">The sequence shown here is derived from an EMBL/GenBank/DDBJ whole genome shotgun (WGS) entry which is preliminary data.</text>
</comment>
<dbReference type="Gene3D" id="1.20.1110.10">
    <property type="entry name" value="Calcium-transporting ATPase, transmembrane domain"/>
    <property type="match status" value="1"/>
</dbReference>
<feature type="domain" description="Cation-transporting P-type ATPase N-terminal" evidence="11">
    <location>
        <begin position="123"/>
        <end position="196"/>
    </location>
</feature>
<dbReference type="SUPFAM" id="SSF81653">
    <property type="entry name" value="Calcium ATPase, transduction domain A"/>
    <property type="match status" value="1"/>
</dbReference>
<dbReference type="InterPro" id="IPR008250">
    <property type="entry name" value="ATPase_P-typ_transduc_dom_A_sf"/>
</dbReference>
<evidence type="ECO:0000256" key="1">
    <source>
        <dbReference type="ARBA" id="ARBA00004651"/>
    </source>
</evidence>
<dbReference type="InterPro" id="IPR023298">
    <property type="entry name" value="ATPase_P-typ_TM_dom_sf"/>
</dbReference>
<evidence type="ECO:0000256" key="7">
    <source>
        <dbReference type="ARBA" id="ARBA00022989"/>
    </source>
</evidence>
<dbReference type="SUPFAM" id="SSF81660">
    <property type="entry name" value="Metal cation-transporting ATPase, ATP-binding domain N"/>
    <property type="match status" value="1"/>
</dbReference>
<dbReference type="GO" id="GO:1902600">
    <property type="term" value="P:proton transmembrane transport"/>
    <property type="evidence" value="ECO:0007669"/>
    <property type="project" value="TreeGrafter"/>
</dbReference>
<evidence type="ECO:0000313" key="13">
    <source>
        <dbReference type="Proteomes" id="UP000517252"/>
    </source>
</evidence>
<dbReference type="Pfam" id="PF00122">
    <property type="entry name" value="E1-E2_ATPase"/>
    <property type="match status" value="1"/>
</dbReference>
<keyword evidence="4" id="KW-0547">Nucleotide-binding</keyword>
<dbReference type="Pfam" id="PF00702">
    <property type="entry name" value="Hydrolase"/>
    <property type="match status" value="1"/>
</dbReference>
<dbReference type="PANTHER" id="PTHR43294:SF21">
    <property type="entry name" value="CATION TRANSPORTING ATPASE"/>
    <property type="match status" value="1"/>
</dbReference>
<dbReference type="InterPro" id="IPR023299">
    <property type="entry name" value="ATPase_P-typ_cyto_dom_N"/>
</dbReference>
<dbReference type="SFLD" id="SFLDS00003">
    <property type="entry name" value="Haloacid_Dehalogenase"/>
    <property type="match status" value="1"/>
</dbReference>
<dbReference type="SFLD" id="SFLDF00027">
    <property type="entry name" value="p-type_atpase"/>
    <property type="match status" value="1"/>
</dbReference>
<dbReference type="GO" id="GO:0030007">
    <property type="term" value="P:intracellular potassium ion homeostasis"/>
    <property type="evidence" value="ECO:0007669"/>
    <property type="project" value="TreeGrafter"/>
</dbReference>
<dbReference type="OrthoDB" id="158672at2759"/>
<dbReference type="InterPro" id="IPR036412">
    <property type="entry name" value="HAD-like_sf"/>
</dbReference>
<dbReference type="SMART" id="SM00831">
    <property type="entry name" value="Cation_ATPase_N"/>
    <property type="match status" value="1"/>
</dbReference>
<dbReference type="AlphaFoldDB" id="A0A6V8R6P3"/>
<keyword evidence="7 10" id="KW-1133">Transmembrane helix</keyword>
<reference evidence="12 13" key="1">
    <citation type="submission" date="2020-07" db="EMBL/GenBank/DDBJ databases">
        <title>Trichoderma asperellum IC-1 whole genome shotgun sequence.</title>
        <authorList>
            <person name="Kanamasa S."/>
            <person name="Takahashi H."/>
        </authorList>
    </citation>
    <scope>NUCLEOTIDE SEQUENCE [LARGE SCALE GENOMIC DNA]</scope>
    <source>
        <strain evidence="12 13">IC-1</strain>
    </source>
</reference>
<dbReference type="InterPro" id="IPR050510">
    <property type="entry name" value="Cation_transp_ATPase_P-type"/>
</dbReference>
<organism evidence="12 13">
    <name type="scientific">Trichoderma asperellum</name>
    <name type="common">Filamentous fungus</name>
    <dbReference type="NCBI Taxonomy" id="101201"/>
    <lineage>
        <taxon>Eukaryota</taxon>
        <taxon>Fungi</taxon>
        <taxon>Dikarya</taxon>
        <taxon>Ascomycota</taxon>
        <taxon>Pezizomycotina</taxon>
        <taxon>Sordariomycetes</taxon>
        <taxon>Hypocreomycetidae</taxon>
        <taxon>Hypocreales</taxon>
        <taxon>Hypocreaceae</taxon>
        <taxon>Trichoderma</taxon>
    </lineage>
</organism>
<evidence type="ECO:0000259" key="11">
    <source>
        <dbReference type="SMART" id="SM00831"/>
    </source>
</evidence>
<dbReference type="InterPro" id="IPR044492">
    <property type="entry name" value="P_typ_ATPase_HD_dom"/>
</dbReference>
<dbReference type="Gene3D" id="3.40.50.1000">
    <property type="entry name" value="HAD superfamily/HAD-like"/>
    <property type="match status" value="1"/>
</dbReference>
<dbReference type="PRINTS" id="PR00120">
    <property type="entry name" value="HATPASE"/>
</dbReference>
<feature type="transmembrane region" description="Helical" evidence="10">
    <location>
        <begin position="205"/>
        <end position="227"/>
    </location>
</feature>
<evidence type="ECO:0000256" key="2">
    <source>
        <dbReference type="ARBA" id="ARBA00022475"/>
    </source>
</evidence>
<dbReference type="InterPro" id="IPR059000">
    <property type="entry name" value="ATPase_P-type_domA"/>
</dbReference>
<evidence type="ECO:0000256" key="4">
    <source>
        <dbReference type="ARBA" id="ARBA00022741"/>
    </source>
</evidence>
<dbReference type="InterPro" id="IPR018303">
    <property type="entry name" value="ATPase_P-typ_P_site"/>
</dbReference>
<dbReference type="InterPro" id="IPR023214">
    <property type="entry name" value="HAD_sf"/>
</dbReference>
<feature type="transmembrane region" description="Helical" evidence="10">
    <location>
        <begin position="172"/>
        <end position="193"/>
    </location>
</feature>
<keyword evidence="6" id="KW-1278">Translocase</keyword>
<proteinExistence type="predicted"/>
<dbReference type="EMBL" id="BLZH01000017">
    <property type="protein sequence ID" value="GFP60290.1"/>
    <property type="molecule type" value="Genomic_DNA"/>
</dbReference>
<evidence type="ECO:0000256" key="9">
    <source>
        <dbReference type="SAM" id="MobiDB-lite"/>
    </source>
</evidence>
<sequence length="903" mass="98395">MANPNDQGDPEKGSSAVVIQPKSNTGTSGTTKRQIRYFDDSDEIQQIGSSTNKNVKLKRKGSAYSIHSLSSIRSGQRVVDPATALPVLYRTLSIDMERMQGEKNAAIKRKYGDKTMADLEDLEWHALSIQEISQKLDTSTETGLSIQGVKDKTEEFGANTPTPPKSRLLQKIFFYLFGGFGSILFGGGILVFVSWKPLGEPDPSVANLALGIVLVIVWLAQAAFNAWQDFSSSRVMKSITGMLPEDCSVLRDGKRRLVPATEVVPGDILFFSAGNKLPADIRFVDVSTDAKFDRSILTGESNPLPAVIESTEKNYLETKCIGMQGTHCTSGSGLGIVVATGDNTVFGRIAKLTNKPKTGQTALQKEIFRFVLIIATLMILMVVVIVALWAGFIRHKYPDYISVSTLIVDCVSVAIAFIPEGLPIALTASLTITAGIMKKNDILCKSLKTVETLGTVSVLLSDKTGTLTKNQMTVTDCLIGSKVLTVTEAIQNMEDTSDSQKTAALKQLCVTSAVCNAGEFDPTTIHLPILERKILGDATDQAILRLSEFLGPVNKSRELWIKRFDLAFNSKNKFALRVSSPRDQSSLETTLSVSEINDFDAQKDYILTIKGAPDILLSRCTKYVGEDGGVYDFDESIRLSIEDAKNSWSSEGKRVLALARRCLPGSIIRTNPEENLFEKEALEFARTNLTLIGLVGIVDAPREEVPGVIETLHRAGIRTAMVTGDFQLTAQSIARSCGIISVPDAEVHSIDNLPRVPPDFEPRRNTKSNHLPAETKAIVLTGQDLMTLLPHQWHTLVTEYSEIVFARTTPEHKLQIVREFQSQSYVVAMIGDGVNDAPSLKQADIGISPASGSDIAVEAADMVLLSTFSAIPEAVLYGRVVFDNLKKTIAYLLPAGSCHLETL</sequence>
<dbReference type="InterPro" id="IPR001757">
    <property type="entry name" value="P_typ_ATPase"/>
</dbReference>
<evidence type="ECO:0000256" key="5">
    <source>
        <dbReference type="ARBA" id="ARBA00022840"/>
    </source>
</evidence>
<dbReference type="PRINTS" id="PR00119">
    <property type="entry name" value="CATATPASE"/>
</dbReference>
<evidence type="ECO:0000313" key="12">
    <source>
        <dbReference type="EMBL" id="GFP60290.1"/>
    </source>
</evidence>
<feature type="compositionally biased region" description="Polar residues" evidence="9">
    <location>
        <begin position="21"/>
        <end position="32"/>
    </location>
</feature>
<feature type="region of interest" description="Disordered" evidence="9">
    <location>
        <begin position="1"/>
        <end position="32"/>
    </location>
</feature>
<dbReference type="SUPFAM" id="SSF56784">
    <property type="entry name" value="HAD-like"/>
    <property type="match status" value="1"/>
</dbReference>
<dbReference type="Pfam" id="PF00690">
    <property type="entry name" value="Cation_ATPase_N"/>
    <property type="match status" value="1"/>
</dbReference>
<dbReference type="GO" id="GO:0005524">
    <property type="term" value="F:ATP binding"/>
    <property type="evidence" value="ECO:0007669"/>
    <property type="project" value="UniProtKB-KW"/>
</dbReference>
<dbReference type="NCBIfam" id="TIGR01494">
    <property type="entry name" value="ATPase_P-type"/>
    <property type="match status" value="2"/>
</dbReference>
<protein>
    <submittedName>
        <fullName evidence="12">Potassium-transporting ATPase alpha chain 2</fullName>
    </submittedName>
</protein>
<keyword evidence="8 10" id="KW-0472">Membrane</keyword>
<dbReference type="SFLD" id="SFLDG00002">
    <property type="entry name" value="C1.7:_P-type_atpase_like"/>
    <property type="match status" value="1"/>
</dbReference>
<name>A0A6V8R6P3_TRIAP</name>
<accession>A0A6V8R6P3</accession>
<comment type="subcellular location">
    <subcellularLocation>
        <location evidence="1">Cell membrane</location>
        <topology evidence="1">Multi-pass membrane protein</topology>
    </subcellularLocation>
</comment>
<dbReference type="GO" id="GO:0036376">
    <property type="term" value="P:sodium ion export across plasma membrane"/>
    <property type="evidence" value="ECO:0007669"/>
    <property type="project" value="TreeGrafter"/>
</dbReference>
<dbReference type="GO" id="GO:0005886">
    <property type="term" value="C:plasma membrane"/>
    <property type="evidence" value="ECO:0007669"/>
    <property type="project" value="UniProtKB-SubCell"/>
</dbReference>
<evidence type="ECO:0000256" key="3">
    <source>
        <dbReference type="ARBA" id="ARBA00022692"/>
    </source>
</evidence>
<dbReference type="GO" id="GO:0016887">
    <property type="term" value="F:ATP hydrolysis activity"/>
    <property type="evidence" value="ECO:0007669"/>
    <property type="project" value="InterPro"/>
</dbReference>
<dbReference type="GO" id="GO:1990573">
    <property type="term" value="P:potassium ion import across plasma membrane"/>
    <property type="evidence" value="ECO:0007669"/>
    <property type="project" value="TreeGrafter"/>
</dbReference>
<dbReference type="PANTHER" id="PTHR43294">
    <property type="entry name" value="SODIUM/POTASSIUM-TRANSPORTING ATPASE SUBUNIT ALPHA"/>
    <property type="match status" value="1"/>
</dbReference>
<dbReference type="InterPro" id="IPR004014">
    <property type="entry name" value="ATPase_P-typ_cation-transptr_N"/>
</dbReference>
<dbReference type="GO" id="GO:0006883">
    <property type="term" value="P:intracellular sodium ion homeostasis"/>
    <property type="evidence" value="ECO:0007669"/>
    <property type="project" value="TreeGrafter"/>
</dbReference>
<dbReference type="Pfam" id="PF13246">
    <property type="entry name" value="Cation_ATPase"/>
    <property type="match status" value="1"/>
</dbReference>
<keyword evidence="5" id="KW-0067">ATP-binding</keyword>
<evidence type="ECO:0000256" key="6">
    <source>
        <dbReference type="ARBA" id="ARBA00022967"/>
    </source>
</evidence>
<dbReference type="PROSITE" id="PS00154">
    <property type="entry name" value="ATPASE_E1_E2"/>
    <property type="match status" value="1"/>
</dbReference>
<keyword evidence="3 10" id="KW-0812">Transmembrane</keyword>
<dbReference type="Proteomes" id="UP000517252">
    <property type="component" value="Unassembled WGS sequence"/>
</dbReference>